<proteinExistence type="predicted"/>
<dbReference type="EnsemblMetazoa" id="AARA000293-RA">
    <property type="protein sequence ID" value="AARA000293-PA"/>
    <property type="gene ID" value="AARA000293"/>
</dbReference>
<evidence type="ECO:0000313" key="2">
    <source>
        <dbReference type="Proteomes" id="UP000075840"/>
    </source>
</evidence>
<keyword evidence="2" id="KW-1185">Reference proteome</keyword>
<dbReference type="AlphaFoldDB" id="A0A182HGE0"/>
<reference evidence="1" key="1">
    <citation type="submission" date="2022-08" db="UniProtKB">
        <authorList>
            <consortium name="EnsemblMetazoa"/>
        </authorList>
    </citation>
    <scope>IDENTIFICATION</scope>
    <source>
        <strain evidence="1">Dongola</strain>
    </source>
</reference>
<dbReference type="VEuPathDB" id="VectorBase:AARA000293"/>
<organism evidence="1 2">
    <name type="scientific">Anopheles arabiensis</name>
    <name type="common">Mosquito</name>
    <dbReference type="NCBI Taxonomy" id="7173"/>
    <lineage>
        <taxon>Eukaryota</taxon>
        <taxon>Metazoa</taxon>
        <taxon>Ecdysozoa</taxon>
        <taxon>Arthropoda</taxon>
        <taxon>Hexapoda</taxon>
        <taxon>Insecta</taxon>
        <taxon>Pterygota</taxon>
        <taxon>Neoptera</taxon>
        <taxon>Endopterygota</taxon>
        <taxon>Diptera</taxon>
        <taxon>Nematocera</taxon>
        <taxon>Culicoidea</taxon>
        <taxon>Culicidae</taxon>
        <taxon>Anophelinae</taxon>
        <taxon>Anopheles</taxon>
    </lineage>
</organism>
<name>A0A182HGE0_ANOAR</name>
<protein>
    <submittedName>
        <fullName evidence="1">Uncharacterized protein</fullName>
    </submittedName>
</protein>
<accession>A0A182HGE0</accession>
<sequence>QPKRTDVRVCGPSVPTQRQTQFCFQFRSSSARAANVELLKQCFVCSSVPFLTTTVLYRSSNSTNRM</sequence>
<dbReference type="Proteomes" id="UP000075840">
    <property type="component" value="Unassembled WGS sequence"/>
</dbReference>
<evidence type="ECO:0000313" key="1">
    <source>
        <dbReference type="EnsemblMetazoa" id="AARA000293-PA"/>
    </source>
</evidence>
<dbReference type="EMBL" id="APCN01004218">
    <property type="status" value="NOT_ANNOTATED_CDS"/>
    <property type="molecule type" value="Genomic_DNA"/>
</dbReference>